<gene>
    <name evidence="10" type="ORF">FGO68_gene15988</name>
</gene>
<keyword evidence="4" id="KW-0645">Protease</keyword>
<dbReference type="EMBL" id="RRYP01000092">
    <property type="protein sequence ID" value="TNV88013.1"/>
    <property type="molecule type" value="Genomic_DNA"/>
</dbReference>
<evidence type="ECO:0000256" key="2">
    <source>
        <dbReference type="ARBA" id="ARBA00009085"/>
    </source>
</evidence>
<protein>
    <recommendedName>
        <fullName evidence="3">ubiquitinyl hydrolase 1</fullName>
        <ecNumber evidence="3">3.4.19.12</ecNumber>
    </recommendedName>
</protein>
<organism evidence="10 11">
    <name type="scientific">Halteria grandinella</name>
    <dbReference type="NCBI Taxonomy" id="5974"/>
    <lineage>
        <taxon>Eukaryota</taxon>
        <taxon>Sar</taxon>
        <taxon>Alveolata</taxon>
        <taxon>Ciliophora</taxon>
        <taxon>Intramacronucleata</taxon>
        <taxon>Spirotrichea</taxon>
        <taxon>Stichotrichia</taxon>
        <taxon>Sporadotrichida</taxon>
        <taxon>Halteriidae</taxon>
        <taxon>Halteria</taxon>
    </lineage>
</organism>
<dbReference type="InterPro" id="IPR028889">
    <property type="entry name" value="USP"/>
</dbReference>
<evidence type="ECO:0000256" key="4">
    <source>
        <dbReference type="ARBA" id="ARBA00022670"/>
    </source>
</evidence>
<dbReference type="PANTHER" id="PTHR24006:SF827">
    <property type="entry name" value="UBIQUITIN CARBOXYL-TERMINAL HYDROLASE 34"/>
    <property type="match status" value="1"/>
</dbReference>
<evidence type="ECO:0000313" key="10">
    <source>
        <dbReference type="EMBL" id="TNV88013.1"/>
    </source>
</evidence>
<dbReference type="PROSITE" id="PS50235">
    <property type="entry name" value="USP_3"/>
    <property type="match status" value="1"/>
</dbReference>
<keyword evidence="5" id="KW-0833">Ubl conjugation pathway</keyword>
<keyword evidence="11" id="KW-1185">Reference proteome</keyword>
<dbReference type="InterPro" id="IPR050164">
    <property type="entry name" value="Peptidase_C19"/>
</dbReference>
<evidence type="ECO:0000313" key="11">
    <source>
        <dbReference type="Proteomes" id="UP000785679"/>
    </source>
</evidence>
<dbReference type="OrthoDB" id="289038at2759"/>
<keyword evidence="7" id="KW-0788">Thiol protease</keyword>
<feature type="region of interest" description="Disordered" evidence="8">
    <location>
        <begin position="2262"/>
        <end position="2310"/>
    </location>
</feature>
<evidence type="ECO:0000256" key="5">
    <source>
        <dbReference type="ARBA" id="ARBA00022786"/>
    </source>
</evidence>
<keyword evidence="6" id="KW-0378">Hydrolase</keyword>
<dbReference type="Pfam" id="PF00443">
    <property type="entry name" value="UCH"/>
    <property type="match status" value="1"/>
</dbReference>
<dbReference type="GO" id="GO:0016579">
    <property type="term" value="P:protein deubiquitination"/>
    <property type="evidence" value="ECO:0007669"/>
    <property type="project" value="InterPro"/>
</dbReference>
<feature type="compositionally biased region" description="Acidic residues" evidence="8">
    <location>
        <begin position="2294"/>
        <end position="2310"/>
    </location>
</feature>
<evidence type="ECO:0000256" key="7">
    <source>
        <dbReference type="ARBA" id="ARBA00022807"/>
    </source>
</evidence>
<evidence type="ECO:0000256" key="6">
    <source>
        <dbReference type="ARBA" id="ARBA00022801"/>
    </source>
</evidence>
<comment type="similarity">
    <text evidence="2">Belongs to the peptidase C19 family.</text>
</comment>
<dbReference type="InterPro" id="IPR001394">
    <property type="entry name" value="Peptidase_C19_UCH"/>
</dbReference>
<dbReference type="EC" id="3.4.19.12" evidence="3"/>
<evidence type="ECO:0000256" key="8">
    <source>
        <dbReference type="SAM" id="MobiDB-lite"/>
    </source>
</evidence>
<dbReference type="SUPFAM" id="SSF54001">
    <property type="entry name" value="Cysteine proteinases"/>
    <property type="match status" value="1"/>
</dbReference>
<accession>A0A8J8P6B2</accession>
<name>A0A8J8P6B2_HALGN</name>
<evidence type="ECO:0000256" key="3">
    <source>
        <dbReference type="ARBA" id="ARBA00012759"/>
    </source>
</evidence>
<dbReference type="Pfam" id="PF25010">
    <property type="entry name" value="ARM_UBP24_USP9X-Y"/>
    <property type="match status" value="2"/>
</dbReference>
<dbReference type="GO" id="GO:0005829">
    <property type="term" value="C:cytosol"/>
    <property type="evidence" value="ECO:0007669"/>
    <property type="project" value="TreeGrafter"/>
</dbReference>
<dbReference type="InterPro" id="IPR038765">
    <property type="entry name" value="Papain-like_cys_pep_sf"/>
</dbReference>
<dbReference type="InterPro" id="IPR056850">
    <property type="entry name" value="ARM_UBP34_24_USP9X_Y"/>
</dbReference>
<dbReference type="GO" id="GO:0005634">
    <property type="term" value="C:nucleus"/>
    <property type="evidence" value="ECO:0007669"/>
    <property type="project" value="TreeGrafter"/>
</dbReference>
<dbReference type="PANTHER" id="PTHR24006">
    <property type="entry name" value="UBIQUITIN CARBOXYL-TERMINAL HYDROLASE"/>
    <property type="match status" value="1"/>
</dbReference>
<dbReference type="InterPro" id="IPR016024">
    <property type="entry name" value="ARM-type_fold"/>
</dbReference>
<dbReference type="Proteomes" id="UP000785679">
    <property type="component" value="Unassembled WGS sequence"/>
</dbReference>
<feature type="domain" description="USP" evidence="9">
    <location>
        <begin position="1434"/>
        <end position="1766"/>
    </location>
</feature>
<dbReference type="Gene3D" id="3.90.70.10">
    <property type="entry name" value="Cysteine proteinases"/>
    <property type="match status" value="1"/>
</dbReference>
<comment type="catalytic activity">
    <reaction evidence="1">
        <text>Thiol-dependent hydrolysis of ester, thioester, amide, peptide and isopeptide bonds formed by the C-terminal Gly of ubiquitin (a 76-residue protein attached to proteins as an intracellular targeting signal).</text>
        <dbReference type="EC" id="3.4.19.12"/>
    </reaction>
</comment>
<dbReference type="InterPro" id="IPR018200">
    <property type="entry name" value="USP_CS"/>
</dbReference>
<sequence>MIVQWLKKIPKLIPLYSQIKSNADLYLIDQNIALLQSAYELVDILKKIFCGCHRCIKFYLLNDKPTIKFEKQVTENFDHMSFESQHASEDQIDIDRVREQINLRKSIVYGQFLNFLNYFSELGGFEALIAALKAGNESLEDRMPLDVMALLVQPFRQCNTVFDATFKQGFISQVRDILVHRLKTMTEKELKEIDKESVTYVLFSMKEFFTLSMNDVETAELIETNQLNMALRFLKSTYLEKRLKGISDIKGIIERTEAAQNRLQNKNQLTKLNAEFEAVGAKTLRPMKFITPDILKDWLLSSNLLSIVFGENTHLEIVKRSGCILKFLARLGALPEDAIDLVWKCQLGKHQEMVRVVYSTIQDLVPSIEVKFVDLFYARIQQVPQTMYDDKFLEFLKDFTQKALENYFEWKSRESQLAEDVAADFGQQIKEREASVIGNIKEYLRNQAKWDTDDKQYGMPIFWDLMQDRAHQISQELTLQSINCLTHILKQNYSQPVKMSYLIRSISNIVSGESVPQSVVIAQNIVSDYQYWQPSTDKRIVQLLNDQLDLIQCMIKNIEEYHTGVKEKTRQMTEKKRAIPDDVSNYIFLGKNAHDAHLNSLFEFLEFIILRSNEAVNLGTDNIDKLWRLFVQQPVFNSDQSLFLKWVNKQREIDVISKYEKGTSREIFLFNDEERRHFFTKILCSPTYVDFQKISIGQVKSFHKFFKVINRQEGFITLSVGSKKLSVTEHSKLIGLETLQHIAVETQNERSREESMDLLVDLHLKFDLKSVPPEAQIQIQSAFIDQCMAQLESKNAQLVSNTLQLLSKFLDRYEGKKTLKPEMKAMLYSNFQPLQLVVIQKPEMIKKGISISYFQTVGHLRVKIAESFGYHINQFHMIIKNAFIDPDEDDERYMRDLSPIQQVFIQVNKVYNPDNHPKHLLSAKQENYDKLFSLLSMDDSTTRHSHLVEETWELLQKLPVNKKLQQEIKELSGMSSISDNKAVWEKILDPKSVNKLLYSLQIVSEQQSSIKKDPKATQWRFKFIQMGGLIHLLRTFLSLNLKSIETNLTLKCIDLLISTLNDIIQADRETDPTRFEQNIRLMLDQKDNVVWTCIHLVDLICEYSVTLEKKRGESIEDIRNRNQANKLKKNKYKSYMVQTAKVQQEAKPEDEEDQESTEFLLMQQINKQFVEQNTIVMQLFKFMQITVFSHDKLAALVVANYDNLPEMLLKSTMICENPLIRQEILKRLKEIIKTMSGKPEISQLIKIVSILAFRIHQNTAKYEQRSQHYFKGLASIIESLTPKDLDALKSDITIQIEQLTKFIREREIVEKNTHDEDFLLSGNMELLKVFLQKFPEMKRGVGEILTHHLIHNCLFESSQGGTSAKNRPPKCKSTNSRTNALHLLGVLCRDCPQNLDLVLRYLNDFNHNPSWRTNKEQDWSISMMDSEKSSTGYVGLKNLGCICYMNSLFQQLFMISSLRGDILSVQDPSEDKDESMLYQLQLLFAGLLKSEKQCVSPKGFCHAFKDWEGNPTNVLEQMDVEEFFNMLMDRIETAVKGSTKQHTIQQHFGGKFASEMICKGCPHKYERSEPFLSLSISVKNQKSIQQSLNSFIQGEMLEGDNAYFCEKCDKKVDTLKRTCIKKLPKYLIVALRRFEFDYDRMVRVKVNDYCEFPTDLDLEPYTQEGLSKRERIAKLKEEKGEDEAVNLIEEIENEPRKYPKEYYEYSLSGIVVHSGTADSGHYYSFIKDQEHKETNKWYEMNDSIVRDFDPNDIPSDIELKIVYENQKYWQNRFLFGNEYHEFVYDLSLYWNTSNIIAKNYLSKNNDERISGYKIPADYLTNEEIPLAQDVSLPIPPEIVSEFELRVFKFAASYYLTIQQRSNHKASVPQTLNLLKSYINKSEQCAEWIIREFCNQEIIEENFLQCSNKDIRKLNTGLLYCAMLKLYPFEKDRILAYWTNPANPENNTSAIANFALVLITRIFDVKRFVANASQFFQLLARIASLGPEIKEFLLKARLVGRLMEFYFDEYSPHKELFRDMTDIIPIYNLNPDIGLPTKIDKKQTSQIQEMIEKKRMRALQEAIPKYKNLFEAVHICIRAFKNGDKTSPFQTDNVNFTGITQQERDLFFPEHKFIKMAFSSARKNRPTVAMSKGYINFTWNDKDTFTELLNVVIAGFNESDYDGLKPFFTLLYYILLSSAKADKTEQRFERAMTALMETMENNQQYYKFMEVVYEYLFKLAAALPLVGEWLKTNRDRFKWLIQWAQQITYPIGAAIDQNAIRQMRQGGAADEEMADSHGGTRGGQANYNPTHDGDNDSENDEDDSDEDHAMQ</sequence>
<comment type="caution">
    <text evidence="10">The sequence shown here is derived from an EMBL/GenBank/DDBJ whole genome shotgun (WGS) entry which is preliminary data.</text>
</comment>
<dbReference type="GO" id="GO:0004843">
    <property type="term" value="F:cysteine-type deubiquitinase activity"/>
    <property type="evidence" value="ECO:0007669"/>
    <property type="project" value="UniProtKB-EC"/>
</dbReference>
<dbReference type="PROSITE" id="PS00973">
    <property type="entry name" value="USP_2"/>
    <property type="match status" value="1"/>
</dbReference>
<dbReference type="FunFam" id="3.90.70.10:FF:000022">
    <property type="entry name" value="Ubiquitin carboxyl-terminal hydrolase 24"/>
    <property type="match status" value="1"/>
</dbReference>
<reference evidence="10" key="1">
    <citation type="submission" date="2019-06" db="EMBL/GenBank/DDBJ databases">
        <authorList>
            <person name="Zheng W."/>
        </authorList>
    </citation>
    <scope>NUCLEOTIDE SEQUENCE</scope>
    <source>
        <strain evidence="10">QDHG01</strain>
    </source>
</reference>
<evidence type="ECO:0000256" key="1">
    <source>
        <dbReference type="ARBA" id="ARBA00000707"/>
    </source>
</evidence>
<proteinExistence type="inferred from homology"/>
<dbReference type="SUPFAM" id="SSF48371">
    <property type="entry name" value="ARM repeat"/>
    <property type="match status" value="1"/>
</dbReference>
<dbReference type="GO" id="GO:0006508">
    <property type="term" value="P:proteolysis"/>
    <property type="evidence" value="ECO:0007669"/>
    <property type="project" value="UniProtKB-KW"/>
</dbReference>
<evidence type="ECO:0000259" key="9">
    <source>
        <dbReference type="PROSITE" id="PS50235"/>
    </source>
</evidence>